<dbReference type="EC" id="3.4.19.3" evidence="9"/>
<dbReference type="GO" id="GO:0005829">
    <property type="term" value="C:cytosol"/>
    <property type="evidence" value="ECO:0007669"/>
    <property type="project" value="InterPro"/>
</dbReference>
<proteinExistence type="inferred from homology"/>
<evidence type="ECO:0000256" key="8">
    <source>
        <dbReference type="ARBA" id="ARBA00022807"/>
    </source>
</evidence>
<dbReference type="PIRSF" id="PIRSF015592">
    <property type="entry name" value="Prld-crbxl_pptds"/>
    <property type="match status" value="1"/>
</dbReference>
<evidence type="ECO:0000256" key="2">
    <source>
        <dbReference type="ARBA" id="ARBA00002280"/>
    </source>
</evidence>
<keyword evidence="6" id="KW-0645">Protease</keyword>
<dbReference type="InterPro" id="IPR036440">
    <property type="entry name" value="Peptidase_C15-like_sf"/>
</dbReference>
<comment type="subcellular location">
    <subcellularLocation>
        <location evidence="3">Cytoplasm</location>
    </subcellularLocation>
</comment>
<keyword evidence="8" id="KW-0788">Thiol protease</keyword>
<comment type="function">
    <text evidence="2">Removes 5-oxoproline from various penultimate amino acid residues except L-proline.</text>
</comment>
<dbReference type="PANTHER" id="PTHR23402:SF1">
    <property type="entry name" value="PYROGLUTAMYL-PEPTIDASE I"/>
    <property type="match status" value="1"/>
</dbReference>
<keyword evidence="12" id="KW-1185">Reference proteome</keyword>
<dbReference type="PRINTS" id="PR00706">
    <property type="entry name" value="PYROGLUPTASE"/>
</dbReference>
<evidence type="ECO:0000256" key="9">
    <source>
        <dbReference type="PROSITE-ProRule" id="PRU10076"/>
    </source>
</evidence>
<evidence type="ECO:0000256" key="4">
    <source>
        <dbReference type="ARBA" id="ARBA00006641"/>
    </source>
</evidence>
<dbReference type="PANTHER" id="PTHR23402">
    <property type="entry name" value="PROTEASE FAMILY C15 PYROGLUTAMYL-PEPTIDASE I-RELATED"/>
    <property type="match status" value="1"/>
</dbReference>
<dbReference type="CDD" id="cd00501">
    <property type="entry name" value="Peptidase_C15"/>
    <property type="match status" value="1"/>
</dbReference>
<evidence type="ECO:0000256" key="5">
    <source>
        <dbReference type="ARBA" id="ARBA00022490"/>
    </source>
</evidence>
<dbReference type="InterPro" id="IPR016125">
    <property type="entry name" value="Peptidase_C15-like"/>
</dbReference>
<dbReference type="GO" id="GO:0006508">
    <property type="term" value="P:proteolysis"/>
    <property type="evidence" value="ECO:0007669"/>
    <property type="project" value="UniProtKB-KW"/>
</dbReference>
<gene>
    <name evidence="11" type="primary">pcp</name>
    <name evidence="11" type="ORF">HN018_20795</name>
</gene>
<dbReference type="KEGG" id="lck:HN018_20795"/>
<evidence type="ECO:0000256" key="6">
    <source>
        <dbReference type="ARBA" id="ARBA00022670"/>
    </source>
</evidence>
<evidence type="ECO:0000256" key="1">
    <source>
        <dbReference type="ARBA" id="ARBA00001770"/>
    </source>
</evidence>
<dbReference type="PROSITE" id="PS01334">
    <property type="entry name" value="PYRASE_CYS"/>
    <property type="match status" value="1"/>
</dbReference>
<feature type="active site" evidence="9">
    <location>
        <position position="80"/>
    </location>
</feature>
<dbReference type="PROSITE" id="PS01333">
    <property type="entry name" value="PYRASE_GLU"/>
    <property type="match status" value="1"/>
</dbReference>
<evidence type="ECO:0000313" key="11">
    <source>
        <dbReference type="EMBL" id="QKE92843.1"/>
    </source>
</evidence>
<name>A0A6M8HWB8_9PROT</name>
<dbReference type="EMBL" id="CP053708">
    <property type="protein sequence ID" value="QKE92843.1"/>
    <property type="molecule type" value="Genomic_DNA"/>
</dbReference>
<keyword evidence="7 11" id="KW-0378">Hydrolase</keyword>
<keyword evidence="5" id="KW-0963">Cytoplasm</keyword>
<organism evidence="11 12">
    <name type="scientific">Lichenicola cladoniae</name>
    <dbReference type="NCBI Taxonomy" id="1484109"/>
    <lineage>
        <taxon>Bacteria</taxon>
        <taxon>Pseudomonadati</taxon>
        <taxon>Pseudomonadota</taxon>
        <taxon>Alphaproteobacteria</taxon>
        <taxon>Acetobacterales</taxon>
        <taxon>Acetobacteraceae</taxon>
        <taxon>Lichenicola</taxon>
    </lineage>
</organism>
<feature type="active site" evidence="10">
    <location>
        <position position="143"/>
    </location>
</feature>
<dbReference type="FunFam" id="3.40.630.20:FF:000001">
    <property type="entry name" value="Pyrrolidone-carboxylate peptidase"/>
    <property type="match status" value="1"/>
</dbReference>
<dbReference type="AlphaFoldDB" id="A0A6M8HWB8"/>
<evidence type="ECO:0000256" key="3">
    <source>
        <dbReference type="ARBA" id="ARBA00004496"/>
    </source>
</evidence>
<comment type="similarity">
    <text evidence="4">Belongs to the peptidase C15 family.</text>
</comment>
<comment type="catalytic activity">
    <reaction evidence="1 9">
        <text>Release of an N-terminal pyroglutamyl group from a polypeptide, the second amino acid generally not being Pro.</text>
        <dbReference type="EC" id="3.4.19.3"/>
    </reaction>
</comment>
<dbReference type="InterPro" id="IPR029762">
    <property type="entry name" value="PGP-I_bact-type"/>
</dbReference>
<evidence type="ECO:0000256" key="10">
    <source>
        <dbReference type="PROSITE-ProRule" id="PRU10077"/>
    </source>
</evidence>
<reference evidence="11 12" key="1">
    <citation type="journal article" date="2014" name="World J. Microbiol. Biotechnol.">
        <title>Biodiversity and physiological characteristics of Antarctic and Arctic lichens-associated bacteria.</title>
        <authorList>
            <person name="Lee Y.M."/>
            <person name="Kim E.H."/>
            <person name="Lee H.K."/>
            <person name="Hong S.G."/>
        </authorList>
    </citation>
    <scope>NUCLEOTIDE SEQUENCE [LARGE SCALE GENOMIC DNA]</scope>
    <source>
        <strain evidence="11 12">PAMC 26569</strain>
    </source>
</reference>
<dbReference type="Pfam" id="PF01470">
    <property type="entry name" value="Peptidase_C15"/>
    <property type="match status" value="1"/>
</dbReference>
<dbReference type="Gene3D" id="3.40.630.20">
    <property type="entry name" value="Peptidase C15, pyroglutamyl peptidase I-like"/>
    <property type="match status" value="1"/>
</dbReference>
<dbReference type="SUPFAM" id="SSF53182">
    <property type="entry name" value="Pyrrolidone carboxyl peptidase (pyroglutamate aminopeptidase)"/>
    <property type="match status" value="1"/>
</dbReference>
<evidence type="ECO:0000313" key="12">
    <source>
        <dbReference type="Proteomes" id="UP000500767"/>
    </source>
</evidence>
<sequence>MTRILVTAFEPFGGETVNPSQTAVAVLRGLALPGIELRTLSLPTCFGQSLALIERTLDDWPADAVLAVGLAGGRSGLSVERVAINLDDARIPDNAGQQPIDQPVVAGAPAAYFSALPVKAMVAAIRDAGIDAAVSHSAGTFVCNHVFFGLSHMAATRRAGLRCGFIHIPWAPEQAEHHGGPSLDAAGVARGLAAALMAIETGAPEPTVSEGALS</sequence>
<evidence type="ECO:0000256" key="7">
    <source>
        <dbReference type="ARBA" id="ARBA00022801"/>
    </source>
</evidence>
<dbReference type="InterPro" id="IPR033693">
    <property type="entry name" value="PGPEP1_Glu_AS"/>
</dbReference>
<accession>A0A6M8HWB8</accession>
<dbReference type="Proteomes" id="UP000500767">
    <property type="component" value="Chromosome"/>
</dbReference>
<dbReference type="NCBIfam" id="NF009676">
    <property type="entry name" value="PRK13197.1"/>
    <property type="match status" value="1"/>
</dbReference>
<dbReference type="NCBIfam" id="TIGR00504">
    <property type="entry name" value="pyro_pdase"/>
    <property type="match status" value="1"/>
</dbReference>
<dbReference type="InterPro" id="IPR000816">
    <property type="entry name" value="Peptidase_C15"/>
</dbReference>
<dbReference type="InterPro" id="IPR033694">
    <property type="entry name" value="PGPEP1_Cys_AS"/>
</dbReference>
<dbReference type="GO" id="GO:0016920">
    <property type="term" value="F:pyroglutamyl-peptidase activity"/>
    <property type="evidence" value="ECO:0007669"/>
    <property type="project" value="UniProtKB-EC"/>
</dbReference>
<protein>
    <recommendedName>
        <fullName evidence="9">Pyroglutamyl-peptidase I</fullName>
        <ecNumber evidence="9">3.4.19.3</ecNumber>
    </recommendedName>
</protein>